<dbReference type="PANTHER" id="PTHR43378:SF2">
    <property type="entry name" value="UDP-3-O-ACYLGLUCOSAMINE N-ACYLTRANSFERASE 1, MITOCHONDRIAL-RELATED"/>
    <property type="match status" value="1"/>
</dbReference>
<dbReference type="EC" id="2.3.1.191" evidence="8"/>
<dbReference type="EMBL" id="UOFH01000045">
    <property type="protein sequence ID" value="VAW58973.1"/>
    <property type="molecule type" value="Genomic_DNA"/>
</dbReference>
<keyword evidence="2" id="KW-0441">Lipid A biosynthesis</keyword>
<sequence>MSYKLKQLAEHLGAQLHGDENTVINFVATVDKAKEGDISFITSAKYTKVLKKTLASAVIVREDMLENTTVPALVVNNPRAAYAKIVALFCPPQLPEAGIHDSAVINPTAQIAGSVYIGANTVIEENVVIAENVIIEAGCVIGRNCKIGKSTRLYPNVTVYYGCEIGEECILHSSSVVGADGFGFEFDETQWLKIPQVGGVKMGNKVEIGACSVIDRGALNDTIIEEDVKLDNHVHIAHNVNIGAHTVMASGVAVAGSTKVGKNCMVGGMAGIRDNIEITDNVMISAMTSVSKSLKESGSYSSMSPIDETKKWRKNTVRIRQLDDMAKRIRKLEKQIENKG</sequence>
<evidence type="ECO:0000256" key="6">
    <source>
        <dbReference type="ARBA" id="ARBA00023315"/>
    </source>
</evidence>
<dbReference type="Gene3D" id="3.40.1390.10">
    <property type="entry name" value="MurE/MurF, N-terminal domain"/>
    <property type="match status" value="1"/>
</dbReference>
<dbReference type="NCBIfam" id="NF002060">
    <property type="entry name" value="PRK00892.1"/>
    <property type="match status" value="1"/>
</dbReference>
<dbReference type="GO" id="GO:0016410">
    <property type="term" value="F:N-acyltransferase activity"/>
    <property type="evidence" value="ECO:0007669"/>
    <property type="project" value="InterPro"/>
</dbReference>
<evidence type="ECO:0000256" key="2">
    <source>
        <dbReference type="ARBA" id="ARBA00022556"/>
    </source>
</evidence>
<dbReference type="InterPro" id="IPR007691">
    <property type="entry name" value="LpxD"/>
</dbReference>
<dbReference type="Gene3D" id="2.160.10.10">
    <property type="entry name" value="Hexapeptide repeat proteins"/>
    <property type="match status" value="1"/>
</dbReference>
<keyword evidence="5" id="KW-0443">Lipid metabolism</keyword>
<dbReference type="GO" id="GO:0009245">
    <property type="term" value="P:lipid A biosynthetic process"/>
    <property type="evidence" value="ECO:0007669"/>
    <property type="project" value="UniProtKB-KW"/>
</dbReference>
<dbReference type="InterPro" id="IPR020573">
    <property type="entry name" value="UDP_GlcNAc_AcTrfase_non-rep"/>
</dbReference>
<dbReference type="HAMAP" id="MF_00523">
    <property type="entry name" value="LpxD"/>
    <property type="match status" value="1"/>
</dbReference>
<dbReference type="SUPFAM" id="SSF51161">
    <property type="entry name" value="Trimeric LpxA-like enzymes"/>
    <property type="match status" value="1"/>
</dbReference>
<accession>A0A3B0X3K5</accession>
<dbReference type="InterPro" id="IPR001451">
    <property type="entry name" value="Hexapep"/>
</dbReference>
<name>A0A3B0X3K5_9ZZZZ</name>
<feature type="domain" description="UDP-3-O-[3-hydroxymyristoyl] glucosamine N-acyltransferase non-repeat region" evidence="7">
    <location>
        <begin position="22"/>
        <end position="88"/>
    </location>
</feature>
<keyword evidence="1" id="KW-0444">Lipid biosynthesis</keyword>
<dbReference type="Pfam" id="PF00132">
    <property type="entry name" value="Hexapep"/>
    <property type="match status" value="2"/>
</dbReference>
<evidence type="ECO:0000313" key="8">
    <source>
        <dbReference type="EMBL" id="VAW58973.1"/>
    </source>
</evidence>
<proteinExistence type="inferred from homology"/>
<evidence type="ECO:0000259" key="7">
    <source>
        <dbReference type="Pfam" id="PF04613"/>
    </source>
</evidence>
<dbReference type="InterPro" id="IPR011004">
    <property type="entry name" value="Trimer_LpxA-like_sf"/>
</dbReference>
<dbReference type="CDD" id="cd03352">
    <property type="entry name" value="LbH_LpxD"/>
    <property type="match status" value="1"/>
</dbReference>
<dbReference type="GO" id="GO:0103118">
    <property type="term" value="F:UDP-3-O-[(3R)-3-hydroxyacyl]-glucosamine N-acyltransferase activity"/>
    <property type="evidence" value="ECO:0007669"/>
    <property type="project" value="UniProtKB-EC"/>
</dbReference>
<evidence type="ECO:0000256" key="4">
    <source>
        <dbReference type="ARBA" id="ARBA00022737"/>
    </source>
</evidence>
<gene>
    <name evidence="8" type="ORF">MNBD_GAMMA08-240</name>
</gene>
<dbReference type="NCBIfam" id="TIGR01853">
    <property type="entry name" value="lipid_A_lpxD"/>
    <property type="match status" value="1"/>
</dbReference>
<dbReference type="AlphaFoldDB" id="A0A3B0X3K5"/>
<keyword evidence="6 8" id="KW-0012">Acyltransferase</keyword>
<reference evidence="8" key="1">
    <citation type="submission" date="2018-06" db="EMBL/GenBank/DDBJ databases">
        <authorList>
            <person name="Zhirakovskaya E."/>
        </authorList>
    </citation>
    <scope>NUCLEOTIDE SEQUENCE</scope>
</reference>
<evidence type="ECO:0000256" key="5">
    <source>
        <dbReference type="ARBA" id="ARBA00023098"/>
    </source>
</evidence>
<protein>
    <submittedName>
        <fullName evidence="8">UDP-3-O-[3-hydroxymyristoyl] glucosamine N-acyltransferase</fullName>
        <ecNumber evidence="8">2.3.1.191</ecNumber>
    </submittedName>
</protein>
<dbReference type="PANTHER" id="PTHR43378">
    <property type="entry name" value="UDP-3-O-ACYLGLUCOSAMINE N-ACYLTRANSFERASE"/>
    <property type="match status" value="1"/>
</dbReference>
<organism evidence="8">
    <name type="scientific">hydrothermal vent metagenome</name>
    <dbReference type="NCBI Taxonomy" id="652676"/>
    <lineage>
        <taxon>unclassified sequences</taxon>
        <taxon>metagenomes</taxon>
        <taxon>ecological metagenomes</taxon>
    </lineage>
</organism>
<dbReference type="Pfam" id="PF04613">
    <property type="entry name" value="LpxD"/>
    <property type="match status" value="1"/>
</dbReference>
<evidence type="ECO:0000256" key="1">
    <source>
        <dbReference type="ARBA" id="ARBA00022516"/>
    </source>
</evidence>
<keyword evidence="4" id="KW-0677">Repeat</keyword>
<dbReference type="GO" id="GO:0016020">
    <property type="term" value="C:membrane"/>
    <property type="evidence" value="ECO:0007669"/>
    <property type="project" value="GOC"/>
</dbReference>
<keyword evidence="3 8" id="KW-0808">Transferase</keyword>
<dbReference type="Gene3D" id="1.20.5.170">
    <property type="match status" value="1"/>
</dbReference>
<evidence type="ECO:0000256" key="3">
    <source>
        <dbReference type="ARBA" id="ARBA00022679"/>
    </source>
</evidence>